<dbReference type="Gene3D" id="3.30.450.40">
    <property type="match status" value="1"/>
</dbReference>
<dbReference type="PANTHER" id="PTHR38765">
    <property type="entry name" value="DUF484 DOMAIN-CONTAINING PROTEIN"/>
    <property type="match status" value="1"/>
</dbReference>
<dbReference type="Pfam" id="PF04340">
    <property type="entry name" value="DUF484"/>
    <property type="match status" value="1"/>
</dbReference>
<dbReference type="AlphaFoldDB" id="A0A7Y8KWA3"/>
<evidence type="ECO:0000313" key="2">
    <source>
        <dbReference type="EMBL" id="NWF43768.1"/>
    </source>
</evidence>
<feature type="coiled-coil region" evidence="1">
    <location>
        <begin position="46"/>
        <end position="73"/>
    </location>
</feature>
<dbReference type="InterPro" id="IPR029016">
    <property type="entry name" value="GAF-like_dom_sf"/>
</dbReference>
<reference evidence="2 3" key="1">
    <citation type="submission" date="2019-09" db="EMBL/GenBank/DDBJ databases">
        <title>Hydrogenophaga aromatica sp. nov., isolated from a para-xylene-degrading enrichment culture.</title>
        <authorList>
            <person name="Tancsics A."/>
            <person name="Banerjee S."/>
        </authorList>
    </citation>
    <scope>NUCLEOTIDE SEQUENCE [LARGE SCALE GENOMIC DNA]</scope>
    <source>
        <strain evidence="2 3">D2P1</strain>
    </source>
</reference>
<keyword evidence="1" id="KW-0175">Coiled coil</keyword>
<comment type="caution">
    <text evidence="2">The sequence shown here is derived from an EMBL/GenBank/DDBJ whole genome shotgun (WGS) entry which is preliminary data.</text>
</comment>
<dbReference type="Proteomes" id="UP000545507">
    <property type="component" value="Unassembled WGS sequence"/>
</dbReference>
<dbReference type="EMBL" id="VYGV01000001">
    <property type="protein sequence ID" value="NWF43768.1"/>
    <property type="molecule type" value="Genomic_DNA"/>
</dbReference>
<sequence length="233" mass="24997">MTHQSIPPITEDDIANYLTNTPDFFERHADVLGTVQLTSPHGKRAVSLQERQAEMLREKIKGLELKAAEMIRHGQENTTIADKLQRWTRELLLTRLASDLPAVAARGIADQFLVPQVAIKVWGVAPEFAAEPYAQGASEDVMAFASSLTQPYCGANPGLEAAQWLGDPAAAASLALIPLRAGIAPQAFGLLVLASSDALRFSADMGTDFLERIGELTSAALSRLRPVVPAATA</sequence>
<organism evidence="2 3">
    <name type="scientific">Hydrogenophaga aromaticivorans</name>
    <dbReference type="NCBI Taxonomy" id="2610898"/>
    <lineage>
        <taxon>Bacteria</taxon>
        <taxon>Pseudomonadati</taxon>
        <taxon>Pseudomonadota</taxon>
        <taxon>Betaproteobacteria</taxon>
        <taxon>Burkholderiales</taxon>
        <taxon>Comamonadaceae</taxon>
        <taxon>Hydrogenophaga</taxon>
    </lineage>
</organism>
<proteinExistence type="predicted"/>
<name>A0A7Y8KWA3_9BURK</name>
<protein>
    <submittedName>
        <fullName evidence="2">DUF484 family protein</fullName>
    </submittedName>
</protein>
<dbReference type="InterPro" id="IPR007435">
    <property type="entry name" value="DUF484"/>
</dbReference>
<keyword evidence="3" id="KW-1185">Reference proteome</keyword>
<gene>
    <name evidence="2" type="ORF">F3K02_00610</name>
</gene>
<evidence type="ECO:0000256" key="1">
    <source>
        <dbReference type="SAM" id="Coils"/>
    </source>
</evidence>
<accession>A0A7Y8KWA3</accession>
<dbReference type="PANTHER" id="PTHR38765:SF1">
    <property type="entry name" value="DUF484 DOMAIN-CONTAINING PROTEIN"/>
    <property type="match status" value="1"/>
</dbReference>
<evidence type="ECO:0000313" key="3">
    <source>
        <dbReference type="Proteomes" id="UP000545507"/>
    </source>
</evidence>
<dbReference type="RefSeq" id="WP_177132214.1">
    <property type="nucleotide sequence ID" value="NZ_VYGV01000001.1"/>
</dbReference>